<evidence type="ECO:0000313" key="1">
    <source>
        <dbReference type="EMBL" id="OAP93828.1"/>
    </source>
</evidence>
<name>A0A179BQ15_RHILE</name>
<gene>
    <name evidence="1" type="ORF">A4U53_23170</name>
</gene>
<dbReference type="AlphaFoldDB" id="A0A179BQ15"/>
<comment type="caution">
    <text evidence="1">The sequence shown here is derived from an EMBL/GenBank/DDBJ whole genome shotgun (WGS) entry which is preliminary data.</text>
</comment>
<accession>A0A179BQ15</accession>
<protein>
    <recommendedName>
        <fullName evidence="2">TraB/GumN family protein</fullName>
    </recommendedName>
</protein>
<sequence length="290" mass="31022">MHITRRQFAALAAVVILPGMPRAADEENALFWRAKSPANDHVLFGYVRIRADSFPDIVAEGKRLVDQSKTVLIDINPGLTLSTAKFKNSDIKPVFAGLTPSDQDEFKTILSTSPAKGAIEKLSGFEASLLLIGEGQHAFGPDAPSIGLALAKYGVSIGRGVKTLVADGEMQALQKPLTLETVNSLGPDSISYLLELRRRIGPIGAYFDELYKARKSAEIAGLGEEITGKGIVTPTNLIDADKLRALLIERITNLPAGTNAFIILPIGLLNGPHSMLGELRSRGAEVSAID</sequence>
<organism evidence="1">
    <name type="scientific">Rhizobium leguminosarum</name>
    <dbReference type="NCBI Taxonomy" id="384"/>
    <lineage>
        <taxon>Bacteria</taxon>
        <taxon>Pseudomonadati</taxon>
        <taxon>Pseudomonadota</taxon>
        <taxon>Alphaproteobacteria</taxon>
        <taxon>Hyphomicrobiales</taxon>
        <taxon>Rhizobiaceae</taxon>
        <taxon>Rhizobium/Agrobacterium group</taxon>
        <taxon>Rhizobium</taxon>
    </lineage>
</organism>
<evidence type="ECO:0008006" key="2">
    <source>
        <dbReference type="Google" id="ProtNLM"/>
    </source>
</evidence>
<reference evidence="1" key="1">
    <citation type="submission" date="2016-04" db="EMBL/GenBank/DDBJ databases">
        <title>Fast-growing isolate from the root nodules of Vavilovia formosa.</title>
        <authorList>
            <person name="Kimeklis A."/>
            <person name="Safronova V."/>
            <person name="Belimov A."/>
            <person name="Andronov E."/>
        </authorList>
    </citation>
    <scope>NUCLEOTIDE SEQUENCE [LARGE SCALE GENOMIC DNA]</scope>
    <source>
        <strain evidence="1">Vaf-46</strain>
    </source>
</reference>
<dbReference type="EMBL" id="LWBS01000242">
    <property type="protein sequence ID" value="OAP93828.1"/>
    <property type="molecule type" value="Genomic_DNA"/>
</dbReference>
<proteinExistence type="predicted"/>